<name>A0AA36DB97_9BILA</name>
<evidence type="ECO:0000313" key="3">
    <source>
        <dbReference type="Proteomes" id="UP001177023"/>
    </source>
</evidence>
<evidence type="ECO:0000256" key="1">
    <source>
        <dbReference type="SAM" id="MobiDB-lite"/>
    </source>
</evidence>
<sequence>MSVGENSTDTENQKIVQPGLEYAAPEDIDRKVEVTSPQGEDEGPEFPNDECGDTKKGLAKSPTKQEAAALDARLPEVPDTPLFESATAATTEVVPDDHIKPVTQQILNPMAAADRLMHITLDGVIYIVYHRQTRNGSGYEKEMGSKIEKLLNEIIQGKPNVLFFGDFNMNATNWETFDASEEVRGKSTAPTFLAQLKEFGFCREWVREPTRVCKKGQPAQLDVLLSRRMDGGAPNGVQPKGKCSVVRYAGSDHKALFFSIIKENAWHVETDPFLIALIADDCTEKFVYLKIYNKASSHITLNIRHRCQTDVKISYYYEEPGSQGEPANVPIATGTNFRIEGGKSHQIKICFSVRATPEFGMSTFDWIILQNADTEEEHHVRVVYTVASTAAEAT</sequence>
<feature type="region of interest" description="Disordered" evidence="1">
    <location>
        <begin position="1"/>
        <end position="62"/>
    </location>
</feature>
<reference evidence="2" key="1">
    <citation type="submission" date="2023-06" db="EMBL/GenBank/DDBJ databases">
        <authorList>
            <person name="Delattre M."/>
        </authorList>
    </citation>
    <scope>NUCLEOTIDE SEQUENCE</scope>
    <source>
        <strain evidence="2">AF72</strain>
    </source>
</reference>
<organism evidence="2 3">
    <name type="scientific">Mesorhabditis spiculigera</name>
    <dbReference type="NCBI Taxonomy" id="96644"/>
    <lineage>
        <taxon>Eukaryota</taxon>
        <taxon>Metazoa</taxon>
        <taxon>Ecdysozoa</taxon>
        <taxon>Nematoda</taxon>
        <taxon>Chromadorea</taxon>
        <taxon>Rhabditida</taxon>
        <taxon>Rhabditina</taxon>
        <taxon>Rhabditomorpha</taxon>
        <taxon>Rhabditoidea</taxon>
        <taxon>Rhabditidae</taxon>
        <taxon>Mesorhabditinae</taxon>
        <taxon>Mesorhabditis</taxon>
    </lineage>
</organism>
<dbReference type="EMBL" id="CATQJA010002678">
    <property type="protein sequence ID" value="CAJ0584067.1"/>
    <property type="molecule type" value="Genomic_DNA"/>
</dbReference>
<feature type="compositionally biased region" description="Polar residues" evidence="1">
    <location>
        <begin position="1"/>
        <end position="15"/>
    </location>
</feature>
<evidence type="ECO:0000313" key="2">
    <source>
        <dbReference type="EMBL" id="CAJ0584067.1"/>
    </source>
</evidence>
<dbReference type="SUPFAM" id="SSF56219">
    <property type="entry name" value="DNase I-like"/>
    <property type="match status" value="1"/>
</dbReference>
<feature type="non-terminal residue" evidence="2">
    <location>
        <position position="394"/>
    </location>
</feature>
<evidence type="ECO:0008006" key="4">
    <source>
        <dbReference type="Google" id="ProtNLM"/>
    </source>
</evidence>
<proteinExistence type="predicted"/>
<dbReference type="InterPro" id="IPR036691">
    <property type="entry name" value="Endo/exonu/phosph_ase_sf"/>
</dbReference>
<dbReference type="Gene3D" id="3.60.10.10">
    <property type="entry name" value="Endonuclease/exonuclease/phosphatase"/>
    <property type="match status" value="1"/>
</dbReference>
<keyword evidence="3" id="KW-1185">Reference proteome</keyword>
<feature type="compositionally biased region" description="Acidic residues" evidence="1">
    <location>
        <begin position="39"/>
        <end position="51"/>
    </location>
</feature>
<dbReference type="Proteomes" id="UP001177023">
    <property type="component" value="Unassembled WGS sequence"/>
</dbReference>
<accession>A0AA36DB97</accession>
<comment type="caution">
    <text evidence="2">The sequence shown here is derived from an EMBL/GenBank/DDBJ whole genome shotgun (WGS) entry which is preliminary data.</text>
</comment>
<protein>
    <recommendedName>
        <fullName evidence="4">Endonuclease/exonuclease/phosphatase domain-containing protein</fullName>
    </recommendedName>
</protein>
<gene>
    <name evidence="2" type="ORF">MSPICULIGERA_LOCUS22134</name>
</gene>
<dbReference type="AlphaFoldDB" id="A0AA36DB97"/>